<reference evidence="1" key="1">
    <citation type="journal article" date="2021" name="Proc. Natl. Acad. Sci. U.S.A.">
        <title>A Catalog of Tens of Thousands of Viruses from Human Metagenomes Reveals Hidden Associations with Chronic Diseases.</title>
        <authorList>
            <person name="Tisza M.J."/>
            <person name="Buck C.B."/>
        </authorList>
    </citation>
    <scope>NUCLEOTIDE SEQUENCE</scope>
    <source>
        <strain evidence="1">CtBLh2</strain>
    </source>
</reference>
<evidence type="ECO:0000313" key="1">
    <source>
        <dbReference type="EMBL" id="DAF45460.1"/>
    </source>
</evidence>
<organism evidence="1">
    <name type="scientific">Siphoviridae sp. ctBLh2</name>
    <dbReference type="NCBI Taxonomy" id="2827803"/>
    <lineage>
        <taxon>Viruses</taxon>
        <taxon>Duplodnaviria</taxon>
        <taxon>Heunggongvirae</taxon>
        <taxon>Uroviricota</taxon>
        <taxon>Caudoviricetes</taxon>
    </lineage>
</organism>
<name>A0A8S5S375_9CAUD</name>
<protein>
    <submittedName>
        <fullName evidence="1">Uncharacterized protein</fullName>
    </submittedName>
</protein>
<sequence>MAFVVTGTKTSCNHICYVGFSRIRNHTRSGQVHEGNRHRLSRFFSDITFP</sequence>
<proteinExistence type="predicted"/>
<dbReference type="EMBL" id="BK032514">
    <property type="protein sequence ID" value="DAF45460.1"/>
    <property type="molecule type" value="Genomic_DNA"/>
</dbReference>
<accession>A0A8S5S375</accession>